<sequence>MDIISIIAGLLKDTKSLIEFEEQLKLLMQKAFTQWVGEIFEELDKTIKQEKLEEGWVYCRSDNRSVQFLFGSVTFKRSLMRDKRGNSHYPLDECLGLVPHRRYSPLVE</sequence>
<comment type="similarity">
    <text evidence="1">Belongs to the UPF0236 family.</text>
</comment>
<organism evidence="2 3">
    <name type="scientific">Heyndrickxia coagulans</name>
    <name type="common">Weizmannia coagulans</name>
    <dbReference type="NCBI Taxonomy" id="1398"/>
    <lineage>
        <taxon>Bacteria</taxon>
        <taxon>Bacillati</taxon>
        <taxon>Bacillota</taxon>
        <taxon>Bacilli</taxon>
        <taxon>Bacillales</taxon>
        <taxon>Bacillaceae</taxon>
        <taxon>Heyndrickxia</taxon>
    </lineage>
</organism>
<dbReference type="Pfam" id="PF06782">
    <property type="entry name" value="UPF0236"/>
    <property type="match status" value="1"/>
</dbReference>
<proteinExistence type="inferred from homology"/>
<gene>
    <name evidence="2" type="ORF">SB48_HM08orf01722</name>
</gene>
<dbReference type="Proteomes" id="UP000032024">
    <property type="component" value="Chromosome"/>
</dbReference>
<evidence type="ECO:0000256" key="1">
    <source>
        <dbReference type="ARBA" id="ARBA00006539"/>
    </source>
</evidence>
<protein>
    <recommendedName>
        <fullName evidence="4">Transposase</fullName>
    </recommendedName>
</protein>
<evidence type="ECO:0000313" key="2">
    <source>
        <dbReference type="EMBL" id="AJO21916.1"/>
    </source>
</evidence>
<evidence type="ECO:0000313" key="3">
    <source>
        <dbReference type="Proteomes" id="UP000032024"/>
    </source>
</evidence>
<accession>A0AAN0WB67</accession>
<dbReference type="InterPro" id="IPR009620">
    <property type="entry name" value="UPF0236"/>
</dbReference>
<evidence type="ECO:0008006" key="4">
    <source>
        <dbReference type="Google" id="ProtNLM"/>
    </source>
</evidence>
<dbReference type="AlphaFoldDB" id="A0AAN0WB67"/>
<name>A0AAN0WB67_HEYCO</name>
<reference evidence="3" key="1">
    <citation type="submission" date="2015-01" db="EMBL/GenBank/DDBJ databases">
        <title>Comparative genome analysis of Bacillus coagulans HM-08, Clostridium butyricum HM-68, Bacillus subtilis HM-66 and Bacillus paralicheniformis BL-09.</title>
        <authorList>
            <person name="Zhang H."/>
        </authorList>
    </citation>
    <scope>NUCLEOTIDE SEQUENCE [LARGE SCALE GENOMIC DNA]</scope>
    <source>
        <strain evidence="3">HM-08</strain>
    </source>
</reference>
<dbReference type="EMBL" id="CP010525">
    <property type="protein sequence ID" value="AJO21916.1"/>
    <property type="molecule type" value="Genomic_DNA"/>
</dbReference>
<keyword evidence="3" id="KW-1185">Reference proteome</keyword>